<evidence type="ECO:0000313" key="2">
    <source>
        <dbReference type="Proteomes" id="UP000198582"/>
    </source>
</evidence>
<organism evidence="1 2">
    <name type="scientific">Amycolatopsis saalfeldensis</name>
    <dbReference type="NCBI Taxonomy" id="394193"/>
    <lineage>
        <taxon>Bacteria</taxon>
        <taxon>Bacillati</taxon>
        <taxon>Actinomycetota</taxon>
        <taxon>Actinomycetes</taxon>
        <taxon>Pseudonocardiales</taxon>
        <taxon>Pseudonocardiaceae</taxon>
        <taxon>Amycolatopsis</taxon>
    </lineage>
</organism>
<protein>
    <recommendedName>
        <fullName evidence="3">Excreted virulence factor EspC, type VII ESX diderm</fullName>
    </recommendedName>
</protein>
<dbReference type="AlphaFoldDB" id="A0A1H8Y5B3"/>
<dbReference type="Proteomes" id="UP000198582">
    <property type="component" value="Unassembled WGS sequence"/>
</dbReference>
<name>A0A1H8Y5B3_9PSEU</name>
<accession>A0A1H8Y5B3</accession>
<keyword evidence="2" id="KW-1185">Reference proteome</keyword>
<sequence>MSAGFEVVPASVGESAGRAHRAAAAVRPVDLAGALAEVAAGLSGGTSVAAAARLSDVWGEAVPKWASDAEAYGSQLDDAARGYRGAEDRAGADVKAAAR</sequence>
<reference evidence="1 2" key="1">
    <citation type="submission" date="2016-10" db="EMBL/GenBank/DDBJ databases">
        <authorList>
            <person name="de Groot N.N."/>
        </authorList>
    </citation>
    <scope>NUCLEOTIDE SEQUENCE [LARGE SCALE GENOMIC DNA]</scope>
    <source>
        <strain evidence="1 2">DSM 44993</strain>
    </source>
</reference>
<evidence type="ECO:0000313" key="1">
    <source>
        <dbReference type="EMBL" id="SEP47480.1"/>
    </source>
</evidence>
<evidence type="ECO:0008006" key="3">
    <source>
        <dbReference type="Google" id="ProtNLM"/>
    </source>
</evidence>
<proteinExistence type="predicted"/>
<gene>
    <name evidence="1" type="ORF">SAMN04489732_111139</name>
</gene>
<dbReference type="OrthoDB" id="3633535at2"/>
<dbReference type="RefSeq" id="WP_091620207.1">
    <property type="nucleotide sequence ID" value="NZ_FOEF01000011.1"/>
</dbReference>
<dbReference type="EMBL" id="FOEF01000011">
    <property type="protein sequence ID" value="SEP47480.1"/>
    <property type="molecule type" value="Genomic_DNA"/>
</dbReference>
<dbReference type="STRING" id="394193.SAMN04489732_111139"/>